<evidence type="ECO:0000259" key="2">
    <source>
        <dbReference type="Pfam" id="PF14380"/>
    </source>
</evidence>
<keyword evidence="3" id="KW-0675">Receptor</keyword>
<dbReference type="GO" id="GO:0016301">
    <property type="term" value="F:kinase activity"/>
    <property type="evidence" value="ECO:0007669"/>
    <property type="project" value="UniProtKB-KW"/>
</dbReference>
<keyword evidence="4" id="KW-1185">Reference proteome</keyword>
<gene>
    <name evidence="3" type="ORF">Pyn_05852</name>
</gene>
<feature type="domain" description="Wall-associated receptor kinase C-terminal" evidence="2">
    <location>
        <begin position="180"/>
        <end position="253"/>
    </location>
</feature>
<dbReference type="OrthoDB" id="1507006at2759"/>
<dbReference type="InterPro" id="IPR032872">
    <property type="entry name" value="WAK_assoc_C"/>
</dbReference>
<dbReference type="EMBL" id="PJQY01003333">
    <property type="protein sequence ID" value="PQM38240.1"/>
    <property type="molecule type" value="Genomic_DNA"/>
</dbReference>
<organism evidence="3 4">
    <name type="scientific">Prunus yedoensis var. nudiflora</name>
    <dbReference type="NCBI Taxonomy" id="2094558"/>
    <lineage>
        <taxon>Eukaryota</taxon>
        <taxon>Viridiplantae</taxon>
        <taxon>Streptophyta</taxon>
        <taxon>Embryophyta</taxon>
        <taxon>Tracheophyta</taxon>
        <taxon>Spermatophyta</taxon>
        <taxon>Magnoliopsida</taxon>
        <taxon>eudicotyledons</taxon>
        <taxon>Gunneridae</taxon>
        <taxon>Pentapetalae</taxon>
        <taxon>rosids</taxon>
        <taxon>fabids</taxon>
        <taxon>Rosales</taxon>
        <taxon>Rosaceae</taxon>
        <taxon>Amygdaloideae</taxon>
        <taxon>Amygdaleae</taxon>
        <taxon>Prunus</taxon>
    </lineage>
</organism>
<keyword evidence="1" id="KW-0325">Glycoprotein</keyword>
<evidence type="ECO:0000313" key="3">
    <source>
        <dbReference type="EMBL" id="PQM38240.1"/>
    </source>
</evidence>
<keyword evidence="3" id="KW-0418">Kinase</keyword>
<keyword evidence="3" id="KW-0808">Transferase</keyword>
<reference evidence="3 4" key="1">
    <citation type="submission" date="2018-02" db="EMBL/GenBank/DDBJ databases">
        <title>Draft genome of wild Prunus yedoensis var. nudiflora.</title>
        <authorList>
            <person name="Baek S."/>
            <person name="Kim J.-H."/>
            <person name="Choi K."/>
            <person name="Kim G.-B."/>
            <person name="Cho A."/>
            <person name="Jang H."/>
            <person name="Shin C.-H."/>
            <person name="Yu H.-J."/>
            <person name="Mun J.-H."/>
        </authorList>
    </citation>
    <scope>NUCLEOTIDE SEQUENCE [LARGE SCALE GENOMIC DNA]</scope>
    <source>
        <strain evidence="4">cv. Jeju island</strain>
        <tissue evidence="3">Leaf</tissue>
    </source>
</reference>
<dbReference type="Proteomes" id="UP000250321">
    <property type="component" value="Unassembled WGS sequence"/>
</dbReference>
<name>A0A314ULB8_PRUYE</name>
<accession>A0A314ULB8</accession>
<sequence length="303" mass="32625">MSNINYRILKTNSSAPSVTVARQDYWETLCPPTYNNTNINFSLFNYTSGLSNLTFYYGCNLNLSISLDIPGLNSRSQACNGAINVTYVTQSPPFDPVSARICASGVIVPVFTAAAMALEANPTTIQEEVDRGFELGLQIDNIQCNNCAESGGKCGLNTTNGGFSCFCKDQAYATTCNAKVASGFCKEGVNVPVFRTAAVTLEANPTTLQAAVDGGFELALEIDNVQCNSCVESGGNCGLNTTTGGFSCFCLDQAYASVCNATAPGAQDRYLRVWLGSSVKNPCLHTEAEHRNYRFQEKRRKLQ</sequence>
<dbReference type="STRING" id="2094558.A0A314ULB8"/>
<evidence type="ECO:0000313" key="4">
    <source>
        <dbReference type="Proteomes" id="UP000250321"/>
    </source>
</evidence>
<dbReference type="Pfam" id="PF14380">
    <property type="entry name" value="WAK_assoc"/>
    <property type="match status" value="2"/>
</dbReference>
<comment type="caution">
    <text evidence="3">The sequence shown here is derived from an EMBL/GenBank/DDBJ whole genome shotgun (WGS) entry which is preliminary data.</text>
</comment>
<dbReference type="PANTHER" id="PTHR33138">
    <property type="entry name" value="OS01G0690200 PROTEIN"/>
    <property type="match status" value="1"/>
</dbReference>
<feature type="domain" description="Wall-associated receptor kinase C-terminal" evidence="2">
    <location>
        <begin position="97"/>
        <end position="170"/>
    </location>
</feature>
<evidence type="ECO:0000256" key="1">
    <source>
        <dbReference type="ARBA" id="ARBA00023180"/>
    </source>
</evidence>
<protein>
    <submittedName>
        <fullName evidence="3">LEAF RUST 10 DISEASE-RESISTANCE LOCUS RECEPTOR-LIKE PROTEIN KINASE-like 2.1</fullName>
    </submittedName>
</protein>
<dbReference type="AlphaFoldDB" id="A0A314ULB8"/>
<proteinExistence type="predicted"/>
<dbReference type="PANTHER" id="PTHR33138:SF72">
    <property type="entry name" value="WALL-ASSOCIATED RECEPTOR KINASE CARBOXY-TERMINAL PROTEIN"/>
    <property type="match status" value="1"/>
</dbReference>